<reference evidence="3 4" key="1">
    <citation type="submission" date="2023-09" db="EMBL/GenBank/DDBJ databases">
        <title>Micromonospora halotolerans DSM 45598 genome sequence.</title>
        <authorList>
            <person name="Mo P."/>
        </authorList>
    </citation>
    <scope>NUCLEOTIDE SEQUENCE [LARGE SCALE GENOMIC DNA]</scope>
    <source>
        <strain evidence="3 4">DSM 45598</strain>
    </source>
</reference>
<dbReference type="PIRSF" id="PIRSF016184">
    <property type="entry name" value="PhzC_PhzF"/>
    <property type="match status" value="1"/>
</dbReference>
<dbReference type="GO" id="GO:0016853">
    <property type="term" value="F:isomerase activity"/>
    <property type="evidence" value="ECO:0007669"/>
    <property type="project" value="UniProtKB-KW"/>
</dbReference>
<dbReference type="Gene3D" id="3.10.310.10">
    <property type="entry name" value="Diaminopimelate Epimerase, Chain A, domain 1"/>
    <property type="match status" value="2"/>
</dbReference>
<organism evidence="3 4">
    <name type="scientific">Micromonospora halotolerans</name>
    <dbReference type="NCBI Taxonomy" id="709879"/>
    <lineage>
        <taxon>Bacteria</taxon>
        <taxon>Bacillati</taxon>
        <taxon>Actinomycetota</taxon>
        <taxon>Actinomycetes</taxon>
        <taxon>Micromonosporales</taxon>
        <taxon>Micromonosporaceae</taxon>
        <taxon>Micromonospora</taxon>
    </lineage>
</organism>
<keyword evidence="4" id="KW-1185">Reference proteome</keyword>
<evidence type="ECO:0000313" key="3">
    <source>
        <dbReference type="EMBL" id="WNM38392.1"/>
    </source>
</evidence>
<dbReference type="SUPFAM" id="SSF54506">
    <property type="entry name" value="Diaminopimelate epimerase-like"/>
    <property type="match status" value="1"/>
</dbReference>
<dbReference type="PANTHER" id="PTHR13774">
    <property type="entry name" value="PHENAZINE BIOSYNTHESIS PROTEIN"/>
    <property type="match status" value="1"/>
</dbReference>
<sequence>MTQVLRYAAFTTDPAAGNPAGVVLDAGALTDPEMQAIAADVGYSETAFLTAAGPGEFDVRYFSPQAEVPFCGHATIASAVAVAERAGTGELVFRTRAGVVRVATARDADGRPTATLTSVAPSDAPVAPDDLAEALAALDWAATDLDPSLPPRVAYAGAYHLILGAGTRERLAALDYDFDRLRDLMRRRDWTTVALVWRASGTRFDVRNPFPVGGVVEDPATGAAAAALGGYLRTHGLVEPPTTLHLHQGADLGRPGLLVVDVPATGGIRVAGNAVVMPGS</sequence>
<evidence type="ECO:0000313" key="4">
    <source>
        <dbReference type="Proteomes" id="UP001303001"/>
    </source>
</evidence>
<dbReference type="PANTHER" id="PTHR13774:SF39">
    <property type="entry name" value="BIOSYNTHESIS PROTEIN, PUTATIVE-RELATED"/>
    <property type="match status" value="1"/>
</dbReference>
<dbReference type="EMBL" id="CP134876">
    <property type="protein sequence ID" value="WNM38392.1"/>
    <property type="molecule type" value="Genomic_DNA"/>
</dbReference>
<dbReference type="NCBIfam" id="TIGR00654">
    <property type="entry name" value="PhzF_family"/>
    <property type="match status" value="1"/>
</dbReference>
<gene>
    <name evidence="3" type="ORF">RMN56_25135</name>
</gene>
<dbReference type="InterPro" id="IPR003719">
    <property type="entry name" value="Phenazine_PhzF-like"/>
</dbReference>
<keyword evidence="2 3" id="KW-0413">Isomerase</keyword>
<evidence type="ECO:0000256" key="2">
    <source>
        <dbReference type="ARBA" id="ARBA00023235"/>
    </source>
</evidence>
<proteinExistence type="inferred from homology"/>
<comment type="similarity">
    <text evidence="1">Belongs to the PhzF family.</text>
</comment>
<dbReference type="Pfam" id="PF02567">
    <property type="entry name" value="PhzC-PhzF"/>
    <property type="match status" value="1"/>
</dbReference>
<evidence type="ECO:0000256" key="1">
    <source>
        <dbReference type="ARBA" id="ARBA00008270"/>
    </source>
</evidence>
<name>A0ABY9ZTT2_9ACTN</name>
<protein>
    <submittedName>
        <fullName evidence="3">PhzF family phenazine biosynthesis isomerase</fullName>
    </submittedName>
</protein>
<dbReference type="Proteomes" id="UP001303001">
    <property type="component" value="Chromosome"/>
</dbReference>
<dbReference type="RefSeq" id="WP_313720030.1">
    <property type="nucleotide sequence ID" value="NZ_CP134876.1"/>
</dbReference>
<accession>A0ABY9ZTT2</accession>